<protein>
    <recommendedName>
        <fullName evidence="3">DUF3568 family protein</fullName>
    </recommendedName>
</protein>
<evidence type="ECO:0008006" key="3">
    <source>
        <dbReference type="Google" id="ProtNLM"/>
    </source>
</evidence>
<proteinExistence type="predicted"/>
<accession>A0A1I3XDV5</accession>
<sequence length="124" mass="13240">MKALRNLLIILVLLSTGCAALVVGGAAAVGTYTYVAGMLQRTYNANLDTTYQATLAGCEALGLPIQDRQKQLSKASVKVVDGDRDVWISLTAQSSTTTEVSVRVGYIGDELASRRIHEAIQARL</sequence>
<dbReference type="Proteomes" id="UP000198635">
    <property type="component" value="Unassembled WGS sequence"/>
</dbReference>
<evidence type="ECO:0000313" key="1">
    <source>
        <dbReference type="EMBL" id="SFK17674.1"/>
    </source>
</evidence>
<dbReference type="InterPro" id="IPR021952">
    <property type="entry name" value="Flpp3-like"/>
</dbReference>
<evidence type="ECO:0000313" key="2">
    <source>
        <dbReference type="Proteomes" id="UP000198635"/>
    </source>
</evidence>
<dbReference type="RefSeq" id="WP_092376981.1">
    <property type="nucleotide sequence ID" value="NZ_FORX01000016.1"/>
</dbReference>
<dbReference type="OrthoDB" id="5459114at2"/>
<dbReference type="EMBL" id="FORX01000016">
    <property type="protein sequence ID" value="SFK17674.1"/>
    <property type="molecule type" value="Genomic_DNA"/>
</dbReference>
<dbReference type="Pfam" id="PF12092">
    <property type="entry name" value="DUF3568"/>
    <property type="match status" value="1"/>
</dbReference>
<dbReference type="PROSITE" id="PS51257">
    <property type="entry name" value="PROKAR_LIPOPROTEIN"/>
    <property type="match status" value="1"/>
</dbReference>
<name>A0A1I3XDV5_9BACT</name>
<organism evidence="1 2">
    <name type="scientific">Desulfomicrobium apsheronum</name>
    <dbReference type="NCBI Taxonomy" id="52560"/>
    <lineage>
        <taxon>Bacteria</taxon>
        <taxon>Pseudomonadati</taxon>
        <taxon>Thermodesulfobacteriota</taxon>
        <taxon>Desulfovibrionia</taxon>
        <taxon>Desulfovibrionales</taxon>
        <taxon>Desulfomicrobiaceae</taxon>
        <taxon>Desulfomicrobium</taxon>
    </lineage>
</organism>
<dbReference type="AlphaFoldDB" id="A0A1I3XDV5"/>
<keyword evidence="2" id="KW-1185">Reference proteome</keyword>
<dbReference type="STRING" id="52560.SAMN04488082_11630"/>
<reference evidence="2" key="1">
    <citation type="submission" date="2016-10" db="EMBL/GenBank/DDBJ databases">
        <authorList>
            <person name="Varghese N."/>
            <person name="Submissions S."/>
        </authorList>
    </citation>
    <scope>NUCLEOTIDE SEQUENCE [LARGE SCALE GENOMIC DNA]</scope>
    <source>
        <strain evidence="2">DSM 5918</strain>
    </source>
</reference>
<gene>
    <name evidence="1" type="ORF">SAMN04488082_11630</name>
</gene>